<keyword evidence="1" id="KW-0472">Membrane</keyword>
<feature type="compositionally biased region" description="Low complexity" evidence="2">
    <location>
        <begin position="119"/>
        <end position="133"/>
    </location>
</feature>
<dbReference type="InterPro" id="IPR007730">
    <property type="entry name" value="SPOR-like_dom"/>
</dbReference>
<keyword evidence="1" id="KW-0997">Cell inner membrane</keyword>
<keyword evidence="1" id="KW-1133">Transmembrane helix</keyword>
<accession>A0A5I4KJH1</accession>
<dbReference type="RefSeq" id="WP_111742221.1">
    <property type="nucleotide sequence ID" value="NZ_JBICPX010000004.1"/>
</dbReference>
<dbReference type="EMBL" id="DAATCK010000008">
    <property type="protein sequence ID" value="HAE8019625.1"/>
    <property type="molecule type" value="Genomic_DNA"/>
</dbReference>
<proteinExistence type="inferred from homology"/>
<dbReference type="NCBIfam" id="NF008153">
    <property type="entry name" value="PRK10905.1"/>
    <property type="match status" value="1"/>
</dbReference>
<organism evidence="4">
    <name type="scientific">Salmonella enterica subsp. enterica serovar Aberdeen</name>
    <dbReference type="NCBI Taxonomy" id="260367"/>
    <lineage>
        <taxon>Bacteria</taxon>
        <taxon>Pseudomonadati</taxon>
        <taxon>Pseudomonadota</taxon>
        <taxon>Gammaproteobacteria</taxon>
        <taxon>Enterobacterales</taxon>
        <taxon>Enterobacteriaceae</taxon>
        <taxon>Salmonella</taxon>
    </lineage>
</organism>
<evidence type="ECO:0000313" key="4">
    <source>
        <dbReference type="EMBL" id="HAE8019625.1"/>
    </source>
</evidence>
<keyword evidence="1" id="KW-0131">Cell cycle</keyword>
<dbReference type="SUPFAM" id="SSF110997">
    <property type="entry name" value="Sporulation related repeat"/>
    <property type="match status" value="1"/>
</dbReference>
<dbReference type="InterPro" id="IPR036680">
    <property type="entry name" value="SPOR-like_sf"/>
</dbReference>
<keyword evidence="1" id="KW-0812">Transmembrane</keyword>
<dbReference type="PANTHER" id="PTHR48233:SF5">
    <property type="entry name" value="BRINKER"/>
    <property type="match status" value="1"/>
</dbReference>
<protein>
    <recommendedName>
        <fullName evidence="1">Cell division protein DamX</fullName>
    </recommendedName>
</protein>
<comment type="caution">
    <text evidence="4">The sequence shown here is derived from an EMBL/GenBank/DDBJ whole genome shotgun (WGS) entry which is preliminary data.</text>
</comment>
<feature type="region of interest" description="Disordered" evidence="2">
    <location>
        <begin position="119"/>
        <end position="138"/>
    </location>
</feature>
<evidence type="ECO:0000256" key="2">
    <source>
        <dbReference type="SAM" id="MobiDB-lite"/>
    </source>
</evidence>
<feature type="compositionally biased region" description="Polar residues" evidence="2">
    <location>
        <begin position="157"/>
        <end position="183"/>
    </location>
</feature>
<dbReference type="GO" id="GO:0030428">
    <property type="term" value="C:cell septum"/>
    <property type="evidence" value="ECO:0007669"/>
    <property type="project" value="InterPro"/>
</dbReference>
<feature type="region of interest" description="Disordered" evidence="2">
    <location>
        <begin position="144"/>
        <end position="186"/>
    </location>
</feature>
<dbReference type="Gene3D" id="3.30.70.1070">
    <property type="entry name" value="Sporulation related repeat"/>
    <property type="match status" value="1"/>
</dbReference>
<dbReference type="InterPro" id="IPR053361">
    <property type="entry name" value="Vulval_dev_neg_regulator"/>
</dbReference>
<keyword evidence="1 4" id="KW-0132">Cell division</keyword>
<evidence type="ECO:0000256" key="1">
    <source>
        <dbReference type="HAMAP-Rule" id="MF_02021"/>
    </source>
</evidence>
<feature type="compositionally biased region" description="Basic residues" evidence="2">
    <location>
        <begin position="80"/>
        <end position="93"/>
    </location>
</feature>
<feature type="compositionally biased region" description="Low complexity" evidence="2">
    <location>
        <begin position="263"/>
        <end position="272"/>
    </location>
</feature>
<dbReference type="HAMAP" id="MF_02021">
    <property type="entry name" value="DamX"/>
    <property type="match status" value="1"/>
</dbReference>
<dbReference type="AlphaFoldDB" id="A0A5I4KJH1"/>
<dbReference type="GO" id="GO:0005886">
    <property type="term" value="C:plasma membrane"/>
    <property type="evidence" value="ECO:0007669"/>
    <property type="project" value="UniProtKB-SubCell"/>
</dbReference>
<feature type="compositionally biased region" description="Low complexity" evidence="2">
    <location>
        <begin position="286"/>
        <end position="314"/>
    </location>
</feature>
<dbReference type="PROSITE" id="PS51724">
    <property type="entry name" value="SPOR"/>
    <property type="match status" value="1"/>
</dbReference>
<comment type="domain">
    <text evidence="1">The SPOR domain binds septal peptidoglycans and is required to target DamX to the septal ring.</text>
</comment>
<feature type="region of interest" description="Disordered" evidence="2">
    <location>
        <begin position="221"/>
        <end position="328"/>
    </location>
</feature>
<reference evidence="4" key="2">
    <citation type="submission" date="2018-07" db="EMBL/GenBank/DDBJ databases">
        <authorList>
            <consortium name="NCBI Pathogen Detection Project"/>
        </authorList>
    </citation>
    <scope>NUCLEOTIDE SEQUENCE</scope>
    <source>
        <strain evidence="4">M74</strain>
    </source>
</reference>
<evidence type="ECO:0000259" key="3">
    <source>
        <dbReference type="PROSITE" id="PS51724"/>
    </source>
</evidence>
<comment type="function">
    <text evidence="1">Non-essential cell division protein.</text>
</comment>
<feature type="domain" description="SPOR" evidence="3">
    <location>
        <begin position="339"/>
        <end position="416"/>
    </location>
</feature>
<sequence length="425" mass="45449">MDEFKPEDELKPDPSDRRTGRSRQSSERDSEPQINFDDVDLDADDRRPTRTRKARSEEPEVEKEYESDEDDTVDEERVERRPRKRKKAAHKPASRQYMMMGVGVLVLLLLIIGIGSALKAPSTSSSEPSASGEKSIDLSGNAADQANATQPAPGATSAEQTAGNTSQDISLPPISSTPTQGQSPVVADGQQRVEVQGDLNNALTQNPEQMNNVAVNSTLPTEPATVAPVRNGSTTRQAAVSEPAERHTTRPERKQAVIEPKKPQTTAKTTTAEPKKPVAPVKRTEPAAPAATPKATTTTAAPTATASAAPVQTAKPAQASTTPVAGGGKSAGNVGALKSASSSHYTLQLSSSSNYDNLNGWAKKENLKNYVVYETTRNGQPWYVLVTGMYASKEDAKRAVSTLPADVQAKNPWAKPLHQVQADLK</sequence>
<comment type="subcellular location">
    <subcellularLocation>
        <location evidence="1">Cell inner membrane</location>
        <topology evidence="1">Single-pass membrane protein</topology>
    </subcellularLocation>
    <text evidence="1">Localizes at the septal ring.</text>
</comment>
<feature type="region of interest" description="Disordered" evidence="2">
    <location>
        <begin position="1"/>
        <end position="93"/>
    </location>
</feature>
<dbReference type="GO" id="GO:0032506">
    <property type="term" value="P:cytokinetic process"/>
    <property type="evidence" value="ECO:0007669"/>
    <property type="project" value="InterPro"/>
</dbReference>
<keyword evidence="1" id="KW-1003">Cell membrane</keyword>
<comment type="similarity">
    <text evidence="1">Belongs to the DamX family.</text>
</comment>
<dbReference type="GO" id="GO:0042834">
    <property type="term" value="F:peptidoglycan binding"/>
    <property type="evidence" value="ECO:0007669"/>
    <property type="project" value="InterPro"/>
</dbReference>
<name>A0A5I4KJH1_SALET</name>
<feature type="transmembrane region" description="Helical" evidence="1">
    <location>
        <begin position="97"/>
        <end position="118"/>
    </location>
</feature>
<gene>
    <name evidence="1 4" type="primary">damX</name>
    <name evidence="4" type="ORF">G4Q24_002238</name>
</gene>
<reference evidence="4" key="1">
    <citation type="journal article" date="2018" name="Genome Biol.">
        <title>SKESA: strategic k-mer extension for scrupulous assemblies.</title>
        <authorList>
            <person name="Souvorov A."/>
            <person name="Agarwala R."/>
            <person name="Lipman D.J."/>
        </authorList>
    </citation>
    <scope>NUCLEOTIDE SEQUENCE</scope>
    <source>
        <strain evidence="4">M74</strain>
    </source>
</reference>
<dbReference type="InterPro" id="IPR032899">
    <property type="entry name" value="DamX"/>
</dbReference>
<feature type="compositionally biased region" description="Basic and acidic residues" evidence="2">
    <location>
        <begin position="243"/>
        <end position="262"/>
    </location>
</feature>
<feature type="compositionally biased region" description="Basic and acidic residues" evidence="2">
    <location>
        <begin position="7"/>
        <end position="31"/>
    </location>
</feature>
<dbReference type="Pfam" id="PF05036">
    <property type="entry name" value="SPOR"/>
    <property type="match status" value="1"/>
</dbReference>
<feature type="compositionally biased region" description="Acidic residues" evidence="2">
    <location>
        <begin position="65"/>
        <end position="76"/>
    </location>
</feature>
<feature type="compositionally biased region" description="Basic and acidic residues" evidence="2">
    <location>
        <begin position="44"/>
        <end position="64"/>
    </location>
</feature>
<dbReference type="PANTHER" id="PTHR48233">
    <property type="entry name" value="MUCIN 4B, ISOFORM B-RELATED"/>
    <property type="match status" value="1"/>
</dbReference>